<proteinExistence type="predicted"/>
<protein>
    <submittedName>
        <fullName evidence="1">Uncharacterized protein</fullName>
    </submittedName>
</protein>
<dbReference type="EMBL" id="JBFOLK010000003">
    <property type="protein sequence ID" value="KAL2526371.1"/>
    <property type="molecule type" value="Genomic_DNA"/>
</dbReference>
<keyword evidence="2" id="KW-1185">Reference proteome</keyword>
<evidence type="ECO:0000313" key="2">
    <source>
        <dbReference type="Proteomes" id="UP001604336"/>
    </source>
</evidence>
<reference evidence="2" key="1">
    <citation type="submission" date="2024-07" db="EMBL/GenBank/DDBJ databases">
        <title>Two chromosome-level genome assemblies of Korean endemic species Abeliophyllum distichum and Forsythia ovata (Oleaceae).</title>
        <authorList>
            <person name="Jang H."/>
        </authorList>
    </citation>
    <scope>NUCLEOTIDE SEQUENCE [LARGE SCALE GENOMIC DNA]</scope>
</reference>
<dbReference type="AlphaFoldDB" id="A0ABD1UN44"/>
<gene>
    <name evidence="1" type="ORF">Adt_11425</name>
</gene>
<name>A0ABD1UN44_9LAMI</name>
<accession>A0ABD1UN44</accession>
<sequence length="107" mass="11335">MEVSCMRYKQVESSAQALFLHKAAKEVWQSVGWRGCDKTLSGDRRLAGRSLGFKPVMSLKGAGFLRLFALGHMGEAQFNSSWSHSSGSPCLGGGGGQIGIMGRKGGG</sequence>
<dbReference type="Proteomes" id="UP001604336">
    <property type="component" value="Unassembled WGS sequence"/>
</dbReference>
<comment type="caution">
    <text evidence="1">The sequence shown here is derived from an EMBL/GenBank/DDBJ whole genome shotgun (WGS) entry which is preliminary data.</text>
</comment>
<organism evidence="1 2">
    <name type="scientific">Abeliophyllum distichum</name>
    <dbReference type="NCBI Taxonomy" id="126358"/>
    <lineage>
        <taxon>Eukaryota</taxon>
        <taxon>Viridiplantae</taxon>
        <taxon>Streptophyta</taxon>
        <taxon>Embryophyta</taxon>
        <taxon>Tracheophyta</taxon>
        <taxon>Spermatophyta</taxon>
        <taxon>Magnoliopsida</taxon>
        <taxon>eudicotyledons</taxon>
        <taxon>Gunneridae</taxon>
        <taxon>Pentapetalae</taxon>
        <taxon>asterids</taxon>
        <taxon>lamiids</taxon>
        <taxon>Lamiales</taxon>
        <taxon>Oleaceae</taxon>
        <taxon>Forsythieae</taxon>
        <taxon>Abeliophyllum</taxon>
    </lineage>
</organism>
<evidence type="ECO:0000313" key="1">
    <source>
        <dbReference type="EMBL" id="KAL2526371.1"/>
    </source>
</evidence>